<keyword evidence="6" id="KW-0496">Mitochondrion</keyword>
<evidence type="ECO:0000256" key="1">
    <source>
        <dbReference type="ARBA" id="ARBA00007151"/>
    </source>
</evidence>
<dbReference type="Gene3D" id="1.10.455.10">
    <property type="entry name" value="Ribosomal protein S7 domain"/>
    <property type="match status" value="1"/>
</dbReference>
<reference evidence="6" key="2">
    <citation type="journal article" date="2006" name="Curr. Genet.">
        <title>Complete mitochondrial genomes of the three brown algae (Heterokonta: Phaeophyceae) Dictyota dichotoma, Fucus vesiculosus and Desmarestia viridis.</title>
        <authorList>
            <person name="Oudot-Le Secq M.P."/>
            <person name="Loiseaux-de Goer S."/>
            <person name="Stam W.T."/>
            <person name="Olsen J.L."/>
        </authorList>
    </citation>
    <scope>NUCLEOTIDE SEQUENCE</scope>
</reference>
<accession>Q2TUG3</accession>
<keyword evidence="2 4" id="KW-0689">Ribosomal protein</keyword>
<dbReference type="GO" id="GO:0003735">
    <property type="term" value="F:structural constituent of ribosome"/>
    <property type="evidence" value="ECO:0007669"/>
    <property type="project" value="InterPro"/>
</dbReference>
<evidence type="ECO:0000259" key="5">
    <source>
        <dbReference type="Pfam" id="PF00177"/>
    </source>
</evidence>
<dbReference type="PROSITE" id="PS00052">
    <property type="entry name" value="RIBOSOMAL_S7"/>
    <property type="match status" value="1"/>
</dbReference>
<sequence length="171" mass="19650">MLYNKKNKEPFNFLGVKSDPLVKKMINLLMRDGKRSKAENVLDKAFQALDQKYPGRALHVFYLGIFEAKRDVGIRLKPKPKPRGQNNPYNVYIPYMISPICGLNLGMRAILKASREHSLSSPFWDNLSQEFIQASQGKGDVISKKYILNRLAGSNKRRAHLSIRRWSPFIS</sequence>
<name>Q2TUG3_9PHAE</name>
<dbReference type="RefSeq" id="YP_448647.2">
    <property type="nucleotide sequence ID" value="NC_007684.1"/>
</dbReference>
<evidence type="ECO:0000256" key="3">
    <source>
        <dbReference type="ARBA" id="ARBA00023274"/>
    </source>
</evidence>
<dbReference type="InterPro" id="IPR020606">
    <property type="entry name" value="Ribosomal_uS7_CS"/>
</dbReference>
<proteinExistence type="inferred from homology"/>
<dbReference type="PIRSF" id="PIRSF002122">
    <property type="entry name" value="RPS7p_RPS7a_RPS5e_RPS7o"/>
    <property type="match status" value="1"/>
</dbReference>
<evidence type="ECO:0000256" key="4">
    <source>
        <dbReference type="RuleBase" id="RU003619"/>
    </source>
</evidence>
<evidence type="ECO:0000313" key="6">
    <source>
        <dbReference type="EMBL" id="AAS79033.1"/>
    </source>
</evidence>
<protein>
    <submittedName>
        <fullName evidence="6">Ribosomal protein S7</fullName>
    </submittedName>
</protein>
<feature type="domain" description="Small ribosomal subunit protein uS7" evidence="5">
    <location>
        <begin position="16"/>
        <end position="156"/>
    </location>
</feature>
<keyword evidence="3 4" id="KW-0687">Ribonucleoprotein</keyword>
<dbReference type="InterPro" id="IPR023798">
    <property type="entry name" value="Ribosomal_uS7_dom"/>
</dbReference>
<dbReference type="SUPFAM" id="SSF47973">
    <property type="entry name" value="Ribosomal protein S7"/>
    <property type="match status" value="1"/>
</dbReference>
<dbReference type="GO" id="GO:0006412">
    <property type="term" value="P:translation"/>
    <property type="evidence" value="ECO:0007669"/>
    <property type="project" value="InterPro"/>
</dbReference>
<gene>
    <name evidence="6" type="primary">rps7</name>
</gene>
<evidence type="ECO:0000256" key="2">
    <source>
        <dbReference type="ARBA" id="ARBA00022980"/>
    </source>
</evidence>
<dbReference type="GeneID" id="3860985"/>
<dbReference type="GO" id="GO:0003723">
    <property type="term" value="F:RNA binding"/>
    <property type="evidence" value="ECO:0007669"/>
    <property type="project" value="InterPro"/>
</dbReference>
<dbReference type="Pfam" id="PF00177">
    <property type="entry name" value="Ribosomal_S7"/>
    <property type="match status" value="1"/>
</dbReference>
<reference evidence="6" key="1">
    <citation type="submission" date="2003-12" db="EMBL/GenBank/DDBJ databases">
        <authorList>
            <person name="Oudot-Le Secq M.-P."/>
            <person name="Stam W.T."/>
            <person name="Olsen J.L."/>
        </authorList>
    </citation>
    <scope>NUCLEOTIDE SEQUENCE</scope>
</reference>
<dbReference type="GO" id="GO:0005840">
    <property type="term" value="C:ribosome"/>
    <property type="evidence" value="ECO:0007669"/>
    <property type="project" value="UniProtKB-KW"/>
</dbReference>
<dbReference type="InterPro" id="IPR036823">
    <property type="entry name" value="Ribosomal_uS7_dom_sf"/>
</dbReference>
<comment type="similarity">
    <text evidence="1 4">Belongs to the universal ribosomal protein uS7 family.</text>
</comment>
<dbReference type="EMBL" id="AY500367">
    <property type="protein sequence ID" value="AAS79033.1"/>
    <property type="molecule type" value="Genomic_DNA"/>
</dbReference>
<organism evidence="6">
    <name type="scientific">Desmarestia viridis</name>
    <dbReference type="NCBI Taxonomy" id="62313"/>
    <lineage>
        <taxon>Eukaryota</taxon>
        <taxon>Sar</taxon>
        <taxon>Stramenopiles</taxon>
        <taxon>Ochrophyta</taxon>
        <taxon>PX clade</taxon>
        <taxon>Phaeophyceae</taxon>
        <taxon>Desmarestiales</taxon>
        <taxon>Desmarestiaceae</taxon>
        <taxon>Desmarestia</taxon>
    </lineage>
</organism>
<dbReference type="GO" id="GO:1990904">
    <property type="term" value="C:ribonucleoprotein complex"/>
    <property type="evidence" value="ECO:0007669"/>
    <property type="project" value="UniProtKB-KW"/>
</dbReference>
<geneLocation type="mitochondrion" evidence="6"/>
<dbReference type="AlphaFoldDB" id="Q2TUG3"/>
<dbReference type="InterPro" id="IPR000235">
    <property type="entry name" value="Ribosomal_uS7"/>
</dbReference>